<feature type="transmembrane region" description="Helical" evidence="3">
    <location>
        <begin position="207"/>
        <end position="229"/>
    </location>
</feature>
<dbReference type="GO" id="GO:0005524">
    <property type="term" value="F:ATP binding"/>
    <property type="evidence" value="ECO:0007669"/>
    <property type="project" value="InterPro"/>
</dbReference>
<evidence type="ECO:0000256" key="3">
    <source>
        <dbReference type="SAM" id="Phobius"/>
    </source>
</evidence>
<dbReference type="InterPro" id="IPR011032">
    <property type="entry name" value="GroES-like_sf"/>
</dbReference>
<dbReference type="Proteomes" id="UP000541444">
    <property type="component" value="Unassembled WGS sequence"/>
</dbReference>
<dbReference type="AlphaFoldDB" id="A0A7J7M4Q2"/>
<dbReference type="GO" id="GO:0005739">
    <property type="term" value="C:mitochondrion"/>
    <property type="evidence" value="ECO:0007669"/>
    <property type="project" value="TreeGrafter"/>
</dbReference>
<dbReference type="GO" id="GO:0044183">
    <property type="term" value="F:protein folding chaperone"/>
    <property type="evidence" value="ECO:0007669"/>
    <property type="project" value="InterPro"/>
</dbReference>
<name>A0A7J7M4Q2_9MAGN</name>
<dbReference type="OrthoDB" id="184876at2759"/>
<dbReference type="GO" id="GO:0046872">
    <property type="term" value="F:metal ion binding"/>
    <property type="evidence" value="ECO:0007669"/>
    <property type="project" value="TreeGrafter"/>
</dbReference>
<dbReference type="SUPFAM" id="SSF50129">
    <property type="entry name" value="GroES-like"/>
    <property type="match status" value="2"/>
</dbReference>
<sequence>MPMAYQSILLLSLGIVAKKPWNRRKPWDRSVFSKIKTKEEKSTGGILLTSTAQTKPRGGEVVVAIGEVSTLGENKVVISDKAGFEVVYFKFASTEVEFNRSKHLILKEDDILGIIENEDINDLKLLNKRVLIKVAKAESKTAGGLLLTEATKERQSVGFALSVVTKVESKTAGELLLTEANKERLQQSVGPAMDYIVHKASLAAETMFLLVMLIGIPGYFTINLIYGLINLYRSIN</sequence>
<reference evidence="4 5" key="1">
    <citation type="journal article" date="2020" name="IScience">
        <title>Genome Sequencing of the Endangered Kingdonia uniflora (Circaeasteraceae, Ranunculales) Reveals Potential Mechanisms of Evolutionary Specialization.</title>
        <authorList>
            <person name="Sun Y."/>
            <person name="Deng T."/>
            <person name="Zhang A."/>
            <person name="Moore M.J."/>
            <person name="Landis J.B."/>
            <person name="Lin N."/>
            <person name="Zhang H."/>
            <person name="Zhang X."/>
            <person name="Huang J."/>
            <person name="Zhang X."/>
            <person name="Sun H."/>
            <person name="Wang H."/>
        </authorList>
    </citation>
    <scope>NUCLEOTIDE SEQUENCE [LARGE SCALE GENOMIC DNA]</scope>
    <source>
        <strain evidence="4">TB1705</strain>
        <tissue evidence="4">Leaf</tissue>
    </source>
</reference>
<accession>A0A7J7M4Q2</accession>
<keyword evidence="3" id="KW-1133">Transmembrane helix</keyword>
<dbReference type="EMBL" id="JACGCM010001781">
    <property type="protein sequence ID" value="KAF6149836.1"/>
    <property type="molecule type" value="Genomic_DNA"/>
</dbReference>
<proteinExistence type="inferred from homology"/>
<organism evidence="4 5">
    <name type="scientific">Kingdonia uniflora</name>
    <dbReference type="NCBI Taxonomy" id="39325"/>
    <lineage>
        <taxon>Eukaryota</taxon>
        <taxon>Viridiplantae</taxon>
        <taxon>Streptophyta</taxon>
        <taxon>Embryophyta</taxon>
        <taxon>Tracheophyta</taxon>
        <taxon>Spermatophyta</taxon>
        <taxon>Magnoliopsida</taxon>
        <taxon>Ranunculales</taxon>
        <taxon>Circaeasteraceae</taxon>
        <taxon>Kingdonia</taxon>
    </lineage>
</organism>
<dbReference type="Gene3D" id="2.30.33.40">
    <property type="entry name" value="GroES chaperonin"/>
    <property type="match status" value="2"/>
</dbReference>
<dbReference type="Pfam" id="PF00166">
    <property type="entry name" value="Cpn10"/>
    <property type="match status" value="2"/>
</dbReference>
<gene>
    <name evidence="4" type="ORF">GIB67_010910</name>
</gene>
<dbReference type="PANTHER" id="PTHR10772">
    <property type="entry name" value="10 KDA HEAT SHOCK PROTEIN"/>
    <property type="match status" value="1"/>
</dbReference>
<keyword evidence="3" id="KW-0472">Membrane</keyword>
<dbReference type="CDD" id="cd00320">
    <property type="entry name" value="cpn10"/>
    <property type="match status" value="2"/>
</dbReference>
<keyword evidence="5" id="KW-1185">Reference proteome</keyword>
<evidence type="ECO:0000313" key="5">
    <source>
        <dbReference type="Proteomes" id="UP000541444"/>
    </source>
</evidence>
<dbReference type="GO" id="GO:0051087">
    <property type="term" value="F:protein-folding chaperone binding"/>
    <property type="evidence" value="ECO:0007669"/>
    <property type="project" value="TreeGrafter"/>
</dbReference>
<dbReference type="PRINTS" id="PR00297">
    <property type="entry name" value="CHAPERONIN10"/>
</dbReference>
<evidence type="ECO:0000313" key="4">
    <source>
        <dbReference type="EMBL" id="KAF6149836.1"/>
    </source>
</evidence>
<protein>
    <submittedName>
        <fullName evidence="4">Uncharacterized protein</fullName>
    </submittedName>
</protein>
<dbReference type="InterPro" id="IPR020818">
    <property type="entry name" value="Chaperonin_GroES"/>
</dbReference>
<dbReference type="GO" id="GO:0051082">
    <property type="term" value="F:unfolded protein binding"/>
    <property type="evidence" value="ECO:0007669"/>
    <property type="project" value="TreeGrafter"/>
</dbReference>
<evidence type="ECO:0000256" key="2">
    <source>
        <dbReference type="RuleBase" id="RU003479"/>
    </source>
</evidence>
<keyword evidence="1 2" id="KW-0143">Chaperone</keyword>
<comment type="caution">
    <text evidence="4">The sequence shown here is derived from an EMBL/GenBank/DDBJ whole genome shotgun (WGS) entry which is preliminary data.</text>
</comment>
<dbReference type="InterPro" id="IPR037124">
    <property type="entry name" value="Chaperonin_GroES_sf"/>
</dbReference>
<evidence type="ECO:0000256" key="1">
    <source>
        <dbReference type="ARBA" id="ARBA00023186"/>
    </source>
</evidence>
<comment type="similarity">
    <text evidence="2">Belongs to the GroES chaperonin family.</text>
</comment>
<dbReference type="PANTHER" id="PTHR10772:SF40">
    <property type="entry name" value="(RAPE) HYPOTHETICAL PROTEIN"/>
    <property type="match status" value="1"/>
</dbReference>
<keyword evidence="3" id="KW-0812">Transmembrane</keyword>
<dbReference type="SMART" id="SM00883">
    <property type="entry name" value="Cpn10"/>
    <property type="match status" value="1"/>
</dbReference>
<dbReference type="GO" id="GO:0009507">
    <property type="term" value="C:chloroplast"/>
    <property type="evidence" value="ECO:0007669"/>
    <property type="project" value="TreeGrafter"/>
</dbReference>